<proteinExistence type="inferred from homology"/>
<comment type="subcellular location">
    <subcellularLocation>
        <location evidence="5">Golgi apparatus membrane</location>
        <topology evidence="5">Multi-pass membrane protein</topology>
    </subcellularLocation>
    <subcellularLocation>
        <location evidence="5">Cytoplasmic vesicle membrane</location>
        <topology evidence="5">Multi-pass membrane protein</topology>
    </subcellularLocation>
    <subcellularLocation>
        <location evidence="5">Endoplasmic reticulum membrane</location>
        <topology evidence="5">Multi-pass membrane protein</topology>
    </subcellularLocation>
    <subcellularLocation>
        <location evidence="1">Membrane</location>
        <topology evidence="1">Multi-pass membrane protein</topology>
    </subcellularLocation>
</comment>
<evidence type="ECO:0000313" key="7">
    <source>
        <dbReference type="Proteomes" id="UP000265703"/>
    </source>
</evidence>
<keyword evidence="5" id="KW-0762">Sugar transport</keyword>
<sequence length="376" mass="41916">MSQTPTILTFLTATGTLPILTYCAASILMTVTNKYVLSGYDFNMNFLLLGIQSIVCVVLLKVFKLMNLVSYREFDLALSRKWFPIAMLLVAMIYTGSKSLQYLSIPVYTIFKNLTIILIAYGEVFWFGCGITRLTMTSFLLMVLSSVIAALSDNSNAVIKTSSTFDVGYLWMAFNCISSAAFVLTMRKRIRSTNFKDFDTVYYNNLLSIPLLMIMSLMVEDWSKKNFEKNLPQDIRSTLIIAILFSGISAFGISYTSAWCVRVTSSTTYSMVGALNKLPVAASGMIFFGDPITLGNFSAIFVGFAAGILYSIAKADQQKPIKPYIPLSNKELPSTITNNNTSEIQSNPNLNDDDVDHTAIKIEEKNYQEKCNKLND</sequence>
<keyword evidence="5" id="KW-0333">Golgi apparatus</keyword>
<feature type="transmembrane region" description="Helical" evidence="5">
    <location>
        <begin position="134"/>
        <end position="152"/>
    </location>
</feature>
<feature type="transmembrane region" description="Helical" evidence="5">
    <location>
        <begin position="239"/>
        <end position="261"/>
    </location>
</feature>
<comment type="subunit">
    <text evidence="5">Homooligomer.</text>
</comment>
<dbReference type="GO" id="GO:0005789">
    <property type="term" value="C:endoplasmic reticulum membrane"/>
    <property type="evidence" value="ECO:0007669"/>
    <property type="project" value="UniProtKB-SubCell"/>
</dbReference>
<feature type="transmembrane region" description="Helical" evidence="5">
    <location>
        <begin position="42"/>
        <end position="60"/>
    </location>
</feature>
<keyword evidence="3 5" id="KW-1133">Transmembrane helix</keyword>
<accession>A0A397SN17</accession>
<keyword evidence="5" id="KW-0256">Endoplasmic reticulum</keyword>
<reference evidence="6 7" key="1">
    <citation type="submission" date="2018-06" db="EMBL/GenBank/DDBJ databases">
        <title>Comparative genomics reveals the genomic features of Rhizophagus irregularis, R. cerebriforme, R. diaphanum and Gigaspora rosea, and their symbiotic lifestyle signature.</title>
        <authorList>
            <person name="Morin E."/>
            <person name="San Clemente H."/>
            <person name="Chen E.C.H."/>
            <person name="De La Providencia I."/>
            <person name="Hainaut M."/>
            <person name="Kuo A."/>
            <person name="Kohler A."/>
            <person name="Murat C."/>
            <person name="Tang N."/>
            <person name="Roy S."/>
            <person name="Loubradou J."/>
            <person name="Henrissat B."/>
            <person name="Grigoriev I.V."/>
            <person name="Corradi N."/>
            <person name="Roux C."/>
            <person name="Martin F.M."/>
        </authorList>
    </citation>
    <scope>NUCLEOTIDE SEQUENCE [LARGE SCALE GENOMIC DNA]</scope>
    <source>
        <strain evidence="6 7">DAOM 227022</strain>
    </source>
</reference>
<evidence type="ECO:0000256" key="5">
    <source>
        <dbReference type="RuleBase" id="RU367097"/>
    </source>
</evidence>
<feature type="transmembrane region" description="Helical" evidence="5">
    <location>
        <begin position="103"/>
        <end position="122"/>
    </location>
</feature>
<keyword evidence="5" id="KW-0813">Transport</keyword>
<dbReference type="EMBL" id="QKYT01000309">
    <property type="protein sequence ID" value="RIA87418.1"/>
    <property type="molecule type" value="Genomic_DNA"/>
</dbReference>
<evidence type="ECO:0000313" key="6">
    <source>
        <dbReference type="EMBL" id="RIA87418.1"/>
    </source>
</evidence>
<keyword evidence="4 5" id="KW-0472">Membrane</keyword>
<evidence type="ECO:0000256" key="4">
    <source>
        <dbReference type="ARBA" id="ARBA00023136"/>
    </source>
</evidence>
<evidence type="ECO:0000256" key="3">
    <source>
        <dbReference type="ARBA" id="ARBA00022989"/>
    </source>
</evidence>
<dbReference type="PANTHER" id="PTHR11132">
    <property type="entry name" value="SOLUTE CARRIER FAMILY 35"/>
    <property type="match status" value="1"/>
</dbReference>
<organism evidence="6 7">
    <name type="scientific">Glomus cerebriforme</name>
    <dbReference type="NCBI Taxonomy" id="658196"/>
    <lineage>
        <taxon>Eukaryota</taxon>
        <taxon>Fungi</taxon>
        <taxon>Fungi incertae sedis</taxon>
        <taxon>Mucoromycota</taxon>
        <taxon>Glomeromycotina</taxon>
        <taxon>Glomeromycetes</taxon>
        <taxon>Glomerales</taxon>
        <taxon>Glomeraceae</taxon>
        <taxon>Glomus</taxon>
    </lineage>
</organism>
<dbReference type="InterPro" id="IPR050186">
    <property type="entry name" value="TPT_transporter"/>
</dbReference>
<dbReference type="NCBIfam" id="TIGR00803">
    <property type="entry name" value="nst"/>
    <property type="match status" value="1"/>
</dbReference>
<feature type="transmembrane region" description="Helical" evidence="5">
    <location>
        <begin position="201"/>
        <end position="219"/>
    </location>
</feature>
<feature type="transmembrane region" description="Helical" evidence="5">
    <location>
        <begin position="7"/>
        <end position="30"/>
    </location>
</feature>
<dbReference type="SUPFAM" id="SSF103481">
    <property type="entry name" value="Multidrug resistance efflux transporter EmrE"/>
    <property type="match status" value="1"/>
</dbReference>
<feature type="transmembrane region" description="Helical" evidence="5">
    <location>
        <begin position="294"/>
        <end position="313"/>
    </location>
</feature>
<dbReference type="OrthoDB" id="417037at2759"/>
<protein>
    <recommendedName>
        <fullName evidence="5">GDP-mannose transporter</fullName>
        <shortName evidence="5">GMT</shortName>
    </recommendedName>
</protein>
<evidence type="ECO:0000256" key="2">
    <source>
        <dbReference type="ARBA" id="ARBA00022692"/>
    </source>
</evidence>
<feature type="transmembrane region" description="Helical" evidence="5">
    <location>
        <begin position="81"/>
        <end position="97"/>
    </location>
</feature>
<comment type="similarity">
    <text evidence="5">Belongs to the TPT transporter family. SLC35D subfamily.</text>
</comment>
<keyword evidence="5" id="KW-0968">Cytoplasmic vesicle</keyword>
<dbReference type="STRING" id="658196.A0A397SN17"/>
<dbReference type="AlphaFoldDB" id="A0A397SN17"/>
<evidence type="ECO:0000256" key="1">
    <source>
        <dbReference type="ARBA" id="ARBA00004141"/>
    </source>
</evidence>
<comment type="function">
    <text evidence="5">Involved in the import of GDP-mannose from the cytoplasm into the Golgi lumen.</text>
</comment>
<feature type="transmembrane region" description="Helical" evidence="5">
    <location>
        <begin position="268"/>
        <end position="288"/>
    </location>
</feature>
<dbReference type="Proteomes" id="UP000265703">
    <property type="component" value="Unassembled WGS sequence"/>
</dbReference>
<feature type="transmembrane region" description="Helical" evidence="5">
    <location>
        <begin position="167"/>
        <end position="185"/>
    </location>
</feature>
<dbReference type="GO" id="GO:0000139">
    <property type="term" value="C:Golgi membrane"/>
    <property type="evidence" value="ECO:0007669"/>
    <property type="project" value="UniProtKB-SubCell"/>
</dbReference>
<dbReference type="InterPro" id="IPR037185">
    <property type="entry name" value="EmrE-like"/>
</dbReference>
<keyword evidence="2 5" id="KW-0812">Transmembrane</keyword>
<gene>
    <name evidence="6" type="ORF">C1645_696039</name>
</gene>
<comment type="caution">
    <text evidence="6">The sequence shown here is derived from an EMBL/GenBank/DDBJ whole genome shotgun (WGS) entry which is preliminary data.</text>
</comment>
<name>A0A397SN17_9GLOM</name>
<dbReference type="GO" id="GO:0030659">
    <property type="term" value="C:cytoplasmic vesicle membrane"/>
    <property type="evidence" value="ECO:0007669"/>
    <property type="project" value="UniProtKB-SubCell"/>
</dbReference>
<keyword evidence="7" id="KW-1185">Reference proteome</keyword>